<keyword evidence="1" id="KW-0472">Membrane</keyword>
<sequence>MNEAAKDHDKVSLKGWIALAMFVLMFSGLFKVLGDALGLKWLSAFDFVVLNGKFGTDLVGKGGVGARTGFMEAFVLFPTVMFAVGVVEVCEHFGALRAAGKVFTPLLRPLLGIPGICGLAFVASLNSSDVGSVLTRQLKENGHITDDERTTFVAYQYAASAPITNTLAAGAALLPISVVAPGVVIAVELMAKIIGANIVRFYLKIVNKKEVGANESAGS</sequence>
<feature type="transmembrane region" description="Helical" evidence="1">
    <location>
        <begin position="167"/>
        <end position="191"/>
    </location>
</feature>
<keyword evidence="1" id="KW-0812">Transmembrane</keyword>
<feature type="transmembrane region" description="Helical" evidence="1">
    <location>
        <begin position="73"/>
        <end position="94"/>
    </location>
</feature>
<evidence type="ECO:0000313" key="4">
    <source>
        <dbReference type="Proteomes" id="UP000005139"/>
    </source>
</evidence>
<feature type="transmembrane region" description="Helical" evidence="1">
    <location>
        <begin position="12"/>
        <end position="33"/>
    </location>
</feature>
<accession>A1HLS7</accession>
<reference evidence="3 4" key="1">
    <citation type="submission" date="2007-01" db="EMBL/GenBank/DDBJ databases">
        <title>Annotation of the draft genome assembly of Thermosinus carboxydivorans Nor1.</title>
        <authorList>
            <consortium name="US DOE Joint Genome Institute (JGI-ORNL)"/>
            <person name="Larimer F."/>
            <person name="Land M."/>
            <person name="Hauser L."/>
        </authorList>
    </citation>
    <scope>NUCLEOTIDE SEQUENCE [LARGE SCALE GENOMIC DNA]</scope>
    <source>
        <strain evidence="3 4">Nor1</strain>
    </source>
</reference>
<keyword evidence="1" id="KW-1133">Transmembrane helix</keyword>
<keyword evidence="4" id="KW-1185">Reference proteome</keyword>
<dbReference type="OrthoDB" id="1645614at2"/>
<name>A1HLS7_9FIRM</name>
<evidence type="ECO:0000313" key="3">
    <source>
        <dbReference type="EMBL" id="EAX48782.1"/>
    </source>
</evidence>
<protein>
    <submittedName>
        <fullName evidence="3">Nucleoside recognition domain protein</fullName>
    </submittedName>
</protein>
<comment type="caution">
    <text evidence="3">The sequence shown here is derived from an EMBL/GenBank/DDBJ whole genome shotgun (WGS) entry which is preliminary data.</text>
</comment>
<dbReference type="EMBL" id="AAWL01000001">
    <property type="protein sequence ID" value="EAX48782.1"/>
    <property type="molecule type" value="Genomic_DNA"/>
</dbReference>
<feature type="transmembrane region" description="Helical" evidence="1">
    <location>
        <begin position="106"/>
        <end position="125"/>
    </location>
</feature>
<proteinExistence type="predicted"/>
<dbReference type="Pfam" id="PF07670">
    <property type="entry name" value="Gate"/>
    <property type="match status" value="1"/>
</dbReference>
<gene>
    <name evidence="3" type="ORF">TcarDRAFT_2471</name>
</gene>
<dbReference type="InterPro" id="IPR011642">
    <property type="entry name" value="Gate_dom"/>
</dbReference>
<dbReference type="Proteomes" id="UP000005139">
    <property type="component" value="Unassembled WGS sequence"/>
</dbReference>
<organism evidence="3 4">
    <name type="scientific">Thermosinus carboxydivorans Nor1</name>
    <dbReference type="NCBI Taxonomy" id="401526"/>
    <lineage>
        <taxon>Bacteria</taxon>
        <taxon>Bacillati</taxon>
        <taxon>Bacillota</taxon>
        <taxon>Negativicutes</taxon>
        <taxon>Selenomonadales</taxon>
        <taxon>Sporomusaceae</taxon>
        <taxon>Thermosinus</taxon>
    </lineage>
</organism>
<feature type="domain" description="Nucleoside transporter/FeoB GTPase Gate" evidence="2">
    <location>
        <begin position="74"/>
        <end position="148"/>
    </location>
</feature>
<reference evidence="3 4" key="2">
    <citation type="submission" date="2007-01" db="EMBL/GenBank/DDBJ databases">
        <title>Sequencing of the draft genome and assembly of Thermosinus carboxydivorans Nor1.</title>
        <authorList>
            <consortium name="US DOE Joint Genome Institute (JGI-PGF)"/>
            <person name="Copeland A."/>
            <person name="Lucas S."/>
            <person name="Lapidus A."/>
            <person name="Barry K."/>
            <person name="Glavina del Rio T."/>
            <person name="Dalin E."/>
            <person name="Tice H."/>
            <person name="Bruce D."/>
            <person name="Pitluck S."/>
            <person name="Richardson P."/>
        </authorList>
    </citation>
    <scope>NUCLEOTIDE SEQUENCE [LARGE SCALE GENOMIC DNA]</scope>
    <source>
        <strain evidence="3 4">Nor1</strain>
    </source>
</reference>
<dbReference type="AlphaFoldDB" id="A1HLS7"/>
<dbReference type="RefSeq" id="WP_007287989.1">
    <property type="nucleotide sequence ID" value="NZ_AAWL01000001.1"/>
</dbReference>
<evidence type="ECO:0000259" key="2">
    <source>
        <dbReference type="Pfam" id="PF07670"/>
    </source>
</evidence>
<evidence type="ECO:0000256" key="1">
    <source>
        <dbReference type="SAM" id="Phobius"/>
    </source>
</evidence>
<dbReference type="eggNOG" id="COG3366">
    <property type="taxonomic scope" value="Bacteria"/>
</dbReference>